<keyword evidence="7" id="KW-0966">Cell projection</keyword>
<feature type="transmembrane region" description="Helical" evidence="5">
    <location>
        <begin position="6"/>
        <end position="27"/>
    </location>
</feature>
<evidence type="ECO:0000256" key="4">
    <source>
        <dbReference type="ARBA" id="ARBA00023136"/>
    </source>
</evidence>
<evidence type="ECO:0000256" key="6">
    <source>
        <dbReference type="SAM" id="MobiDB-lite"/>
    </source>
</evidence>
<sequence length="142" mass="15804" precursor="true">MDSEILWLFIRVIVLLPLILALAYFTIKYGLARSRGFTATGGRRMKVVEHLALGPKAGLALVEIGGRYYLVAFQEHSIQLLKEFDSLPEPISEPNPDIRSTTDFKELLSHKIKQLSQQYLPGSGRQGKSGSGCPESEESKKD</sequence>
<keyword evidence="7" id="KW-0969">Cilium</keyword>
<comment type="subcellular location">
    <subcellularLocation>
        <location evidence="5">Cell membrane</location>
    </subcellularLocation>
    <subcellularLocation>
        <location evidence="5">Bacterial flagellum basal body</location>
    </subcellularLocation>
</comment>
<evidence type="ECO:0000313" key="8">
    <source>
        <dbReference type="Proteomes" id="UP000009226"/>
    </source>
</evidence>
<protein>
    <recommendedName>
        <fullName evidence="5">Flagellar protein</fullName>
    </recommendedName>
</protein>
<proteinExistence type="inferred from homology"/>
<evidence type="ECO:0000256" key="1">
    <source>
        <dbReference type="ARBA" id="ARBA00022475"/>
    </source>
</evidence>
<keyword evidence="7" id="KW-0282">Flagellum</keyword>
<dbReference type="Pfam" id="PF04347">
    <property type="entry name" value="FliO"/>
    <property type="match status" value="1"/>
</dbReference>
<dbReference type="STRING" id="868595.Desca_1787"/>
<evidence type="ECO:0000256" key="2">
    <source>
        <dbReference type="ARBA" id="ARBA00022692"/>
    </source>
</evidence>
<evidence type="ECO:0000256" key="3">
    <source>
        <dbReference type="ARBA" id="ARBA00022989"/>
    </source>
</evidence>
<dbReference type="GO" id="GO:0009425">
    <property type="term" value="C:bacterial-type flagellum basal body"/>
    <property type="evidence" value="ECO:0007669"/>
    <property type="project" value="UniProtKB-SubCell"/>
</dbReference>
<dbReference type="NCBIfam" id="TIGR03500">
    <property type="entry name" value="FliO_TIGR"/>
    <property type="match status" value="1"/>
</dbReference>
<comment type="similarity">
    <text evidence="5">Belongs to the FliO/MopB family.</text>
</comment>
<dbReference type="GO" id="GO:0005886">
    <property type="term" value="C:plasma membrane"/>
    <property type="evidence" value="ECO:0007669"/>
    <property type="project" value="UniProtKB-SubCell"/>
</dbReference>
<gene>
    <name evidence="7" type="ordered locus">Desca_1787</name>
</gene>
<reference evidence="7" key="1">
    <citation type="submission" date="2011-05" db="EMBL/GenBank/DDBJ databases">
        <title>Complete sequence of Desulfotomaculum carboxydivorans CO-1-SRB.</title>
        <authorList>
            <consortium name="US DOE Joint Genome Institute"/>
            <person name="Lucas S."/>
            <person name="Han J."/>
            <person name="Lapidus A."/>
            <person name="Cheng J.-F."/>
            <person name="Goodwin L."/>
            <person name="Pitluck S."/>
            <person name="Peters L."/>
            <person name="Mikhailova N."/>
            <person name="Lu M."/>
            <person name="Han C."/>
            <person name="Tapia R."/>
            <person name="Land M."/>
            <person name="Hauser L."/>
            <person name="Kyrpides N."/>
            <person name="Ivanova N."/>
            <person name="Pagani I."/>
            <person name="Stams A."/>
            <person name="Plugge C."/>
            <person name="Muyzer G."/>
            <person name="Kuever J."/>
            <person name="Parshina S."/>
            <person name="Ivanova A."/>
            <person name="Nazina T."/>
            <person name="Woyke T."/>
        </authorList>
    </citation>
    <scope>NUCLEOTIDE SEQUENCE [LARGE SCALE GENOMIC DNA]</scope>
    <source>
        <strain evidence="7">CO-1-SRB</strain>
    </source>
</reference>
<dbReference type="eggNOG" id="COG3190">
    <property type="taxonomic scope" value="Bacteria"/>
</dbReference>
<evidence type="ECO:0000313" key="7">
    <source>
        <dbReference type="EMBL" id="AEF94634.1"/>
    </source>
</evidence>
<keyword evidence="5" id="KW-0975">Bacterial flagellum</keyword>
<keyword evidence="1 5" id="KW-1003">Cell membrane</keyword>
<dbReference type="GO" id="GO:0044781">
    <property type="term" value="P:bacterial-type flagellum organization"/>
    <property type="evidence" value="ECO:0007669"/>
    <property type="project" value="UniProtKB-UniRule"/>
</dbReference>
<keyword evidence="2 5" id="KW-0812">Transmembrane</keyword>
<accession>F6B7Z7</accession>
<keyword evidence="8" id="KW-1185">Reference proteome</keyword>
<keyword evidence="3 5" id="KW-1133">Transmembrane helix</keyword>
<dbReference type="Proteomes" id="UP000009226">
    <property type="component" value="Chromosome"/>
</dbReference>
<feature type="region of interest" description="Disordered" evidence="6">
    <location>
        <begin position="118"/>
        <end position="142"/>
    </location>
</feature>
<organism evidence="7 8">
    <name type="scientific">Desulfotomaculum nigrificans (strain DSM 14880 / VKM B-2319 / CO-1-SRB)</name>
    <name type="common">Desulfotomaculum carboxydivorans</name>
    <dbReference type="NCBI Taxonomy" id="868595"/>
    <lineage>
        <taxon>Bacteria</taxon>
        <taxon>Bacillati</taxon>
        <taxon>Bacillota</taxon>
        <taxon>Clostridia</taxon>
        <taxon>Eubacteriales</taxon>
        <taxon>Desulfotomaculaceae</taxon>
        <taxon>Desulfotomaculum</taxon>
    </lineage>
</organism>
<dbReference type="AlphaFoldDB" id="F6B7Z7"/>
<name>F6B7Z7_DESCC</name>
<dbReference type="EMBL" id="CP002736">
    <property type="protein sequence ID" value="AEF94634.1"/>
    <property type="molecule type" value="Genomic_DNA"/>
</dbReference>
<dbReference type="HOGENOM" id="CLU_149216_0_0_9"/>
<dbReference type="KEGG" id="dca:Desca_1787"/>
<dbReference type="InterPro" id="IPR022781">
    <property type="entry name" value="Flagellar_biosynth_FliO"/>
</dbReference>
<evidence type="ECO:0000256" key="5">
    <source>
        <dbReference type="RuleBase" id="RU362064"/>
    </source>
</evidence>
<keyword evidence="4 5" id="KW-0472">Membrane</keyword>